<keyword evidence="4" id="KW-1185">Reference proteome</keyword>
<keyword evidence="1" id="KW-0812">Transmembrane</keyword>
<dbReference type="RefSeq" id="WP_201797352.1">
    <property type="nucleotide sequence ID" value="NZ_BFFO01000008.1"/>
</dbReference>
<dbReference type="AlphaFoldDB" id="A0A2R5HGR0"/>
<dbReference type="Pfam" id="PF26604">
    <property type="entry name" value="CBU_0592"/>
    <property type="match status" value="1"/>
</dbReference>
<keyword evidence="1" id="KW-1133">Transmembrane helix</keyword>
<organism evidence="3 4">
    <name type="scientific">Lactococcus termiticola</name>
    <dbReference type="NCBI Taxonomy" id="2169526"/>
    <lineage>
        <taxon>Bacteria</taxon>
        <taxon>Bacillati</taxon>
        <taxon>Bacillota</taxon>
        <taxon>Bacilli</taxon>
        <taxon>Lactobacillales</taxon>
        <taxon>Streptococcaceae</taxon>
        <taxon>Lactococcus</taxon>
    </lineage>
</organism>
<feature type="transmembrane region" description="Helical" evidence="1">
    <location>
        <begin position="35"/>
        <end position="53"/>
    </location>
</feature>
<dbReference type="NCBIfam" id="NF047864">
    <property type="entry name" value="CBU_0592_membra"/>
    <property type="match status" value="1"/>
</dbReference>
<evidence type="ECO:0000259" key="2">
    <source>
        <dbReference type="Pfam" id="PF26604"/>
    </source>
</evidence>
<protein>
    <recommendedName>
        <fullName evidence="2">CBU-0592-like domain-containing protein</fullName>
    </recommendedName>
</protein>
<evidence type="ECO:0000313" key="3">
    <source>
        <dbReference type="EMBL" id="GBG97243.1"/>
    </source>
</evidence>
<accession>A0A2R5HGR0</accession>
<name>A0A2R5HGR0_9LACT</name>
<evidence type="ECO:0000256" key="1">
    <source>
        <dbReference type="SAM" id="Phobius"/>
    </source>
</evidence>
<keyword evidence="1" id="KW-0472">Membrane</keyword>
<comment type="caution">
    <text evidence="3">The sequence shown here is derived from an EMBL/GenBank/DDBJ whole genome shotgun (WGS) entry which is preliminary data.</text>
</comment>
<reference evidence="3 4" key="1">
    <citation type="journal article" date="2018" name="Genome Announc.">
        <title>Draft Genome Sequence of Lactococcus sp. Strain NtB2 (JCM 32569), Isolated from the Gut of the Higher Termite Nasutitermes takasagoensis.</title>
        <authorList>
            <person name="Noda S."/>
            <person name="Aihara C."/>
            <person name="Yuki M."/>
            <person name="Ohkuma M."/>
        </authorList>
    </citation>
    <scope>NUCLEOTIDE SEQUENCE [LARGE SCALE GENOMIC DNA]</scope>
    <source>
        <strain evidence="3 4">NtB2</strain>
    </source>
</reference>
<sequence length="84" mass="9497">MYNCPFHWMQILGSVLILIPFVLAQLKYLSVKSRLYLYLNALGSLMMAVDALIGHQWGFLLLEGTWCVVSVGSIIALSKRSKKH</sequence>
<gene>
    <name evidence="3" type="ORF">NtB2_01381</name>
</gene>
<dbReference type="InterPro" id="IPR058058">
    <property type="entry name" value="CBU_0592-like"/>
</dbReference>
<dbReference type="EMBL" id="BFFO01000008">
    <property type="protein sequence ID" value="GBG97243.1"/>
    <property type="molecule type" value="Genomic_DNA"/>
</dbReference>
<dbReference type="Proteomes" id="UP000245021">
    <property type="component" value="Unassembled WGS sequence"/>
</dbReference>
<feature type="domain" description="CBU-0592-like" evidence="2">
    <location>
        <begin position="7"/>
        <end position="78"/>
    </location>
</feature>
<proteinExistence type="predicted"/>
<evidence type="ECO:0000313" key="4">
    <source>
        <dbReference type="Proteomes" id="UP000245021"/>
    </source>
</evidence>
<feature type="transmembrane region" description="Helical" evidence="1">
    <location>
        <begin position="6"/>
        <end position="23"/>
    </location>
</feature>
<feature type="transmembrane region" description="Helical" evidence="1">
    <location>
        <begin position="59"/>
        <end position="78"/>
    </location>
</feature>